<keyword evidence="5 7" id="KW-0720">Serine protease</keyword>
<dbReference type="FunFam" id="2.40.10.10:FF:000036">
    <property type="entry name" value="Trypsin beta"/>
    <property type="match status" value="1"/>
</dbReference>
<dbReference type="InterPro" id="IPR043504">
    <property type="entry name" value="Peptidase_S1_PA_chymotrypsin"/>
</dbReference>
<dbReference type="AlphaFoldDB" id="A0AAV7XA59"/>
<dbReference type="PROSITE" id="PS00134">
    <property type="entry name" value="TRYPSIN_HIS"/>
    <property type="match status" value="1"/>
</dbReference>
<dbReference type="PROSITE" id="PS00135">
    <property type="entry name" value="TRYPSIN_SER"/>
    <property type="match status" value="1"/>
</dbReference>
<dbReference type="Pfam" id="PF00089">
    <property type="entry name" value="Trypsin"/>
    <property type="match status" value="1"/>
</dbReference>
<sequence>MVLLYSQCHGCNESPKIIGGRRAAPGQFPHQISLTYHSSHICGGSIVSATHVVTAAHCVEDLSAAHLGVVSGAQRSSGDGQRHRIKSIRIHPGYTGKASDGWKNDIAVITLTAPISFNVFQKPIALASRDYATGTYRGIISGWGKTSVTSGTSPHLLWASVNVLSQNDCLAAHPNRHHGSAFTNPKHICTLERRGVGACQGDSGGPLVVDNELVGVISWVAPCALGVPDVHTNIFHYQNFILQSEI</sequence>
<evidence type="ECO:0000256" key="5">
    <source>
        <dbReference type="ARBA" id="ARBA00022825"/>
    </source>
</evidence>
<feature type="domain" description="Peptidase S1" evidence="8">
    <location>
        <begin position="17"/>
        <end position="246"/>
    </location>
</feature>
<evidence type="ECO:0000256" key="2">
    <source>
        <dbReference type="ARBA" id="ARBA00007664"/>
    </source>
</evidence>
<dbReference type="GO" id="GO:0005576">
    <property type="term" value="C:extracellular region"/>
    <property type="evidence" value="ECO:0007669"/>
    <property type="project" value="UniProtKB-SubCell"/>
</dbReference>
<evidence type="ECO:0000259" key="8">
    <source>
        <dbReference type="PROSITE" id="PS50240"/>
    </source>
</evidence>
<reference evidence="9" key="1">
    <citation type="submission" date="2022-12" db="EMBL/GenBank/DDBJ databases">
        <title>Chromosome-level genome assembly of the bean flower thrips Megalurothrips usitatus.</title>
        <authorList>
            <person name="Ma L."/>
            <person name="Liu Q."/>
            <person name="Li H."/>
            <person name="Cai W."/>
        </authorList>
    </citation>
    <scope>NUCLEOTIDE SEQUENCE</scope>
    <source>
        <strain evidence="9">Cailab_2022a</strain>
    </source>
</reference>
<dbReference type="GO" id="GO:0006508">
    <property type="term" value="P:proteolysis"/>
    <property type="evidence" value="ECO:0007669"/>
    <property type="project" value="UniProtKB-KW"/>
</dbReference>
<keyword evidence="4 7" id="KW-0378">Hydrolase</keyword>
<proteinExistence type="inferred from homology"/>
<dbReference type="InterPro" id="IPR001254">
    <property type="entry name" value="Trypsin_dom"/>
</dbReference>
<dbReference type="PROSITE" id="PS50240">
    <property type="entry name" value="TRYPSIN_DOM"/>
    <property type="match status" value="1"/>
</dbReference>
<keyword evidence="3 7" id="KW-0645">Protease</keyword>
<dbReference type="InterPro" id="IPR050430">
    <property type="entry name" value="Peptidase_S1"/>
</dbReference>
<dbReference type="InterPro" id="IPR009003">
    <property type="entry name" value="Peptidase_S1_PA"/>
</dbReference>
<dbReference type="InterPro" id="IPR033116">
    <property type="entry name" value="TRYPSIN_SER"/>
</dbReference>
<keyword evidence="6" id="KW-1015">Disulfide bond</keyword>
<evidence type="ECO:0000256" key="3">
    <source>
        <dbReference type="ARBA" id="ARBA00022670"/>
    </source>
</evidence>
<keyword evidence="10" id="KW-1185">Reference proteome</keyword>
<dbReference type="PRINTS" id="PR00722">
    <property type="entry name" value="CHYMOTRYPSIN"/>
</dbReference>
<dbReference type="InterPro" id="IPR001314">
    <property type="entry name" value="Peptidase_S1A"/>
</dbReference>
<organism evidence="9 10">
    <name type="scientific">Megalurothrips usitatus</name>
    <name type="common">bean blossom thrips</name>
    <dbReference type="NCBI Taxonomy" id="439358"/>
    <lineage>
        <taxon>Eukaryota</taxon>
        <taxon>Metazoa</taxon>
        <taxon>Ecdysozoa</taxon>
        <taxon>Arthropoda</taxon>
        <taxon>Hexapoda</taxon>
        <taxon>Insecta</taxon>
        <taxon>Pterygota</taxon>
        <taxon>Neoptera</taxon>
        <taxon>Paraneoptera</taxon>
        <taxon>Thysanoptera</taxon>
        <taxon>Terebrantia</taxon>
        <taxon>Thripoidea</taxon>
        <taxon>Thripidae</taxon>
        <taxon>Megalurothrips</taxon>
    </lineage>
</organism>
<evidence type="ECO:0000313" key="9">
    <source>
        <dbReference type="EMBL" id="KAJ1520380.1"/>
    </source>
</evidence>
<dbReference type="PANTHER" id="PTHR24276">
    <property type="entry name" value="POLYSERASE-RELATED"/>
    <property type="match status" value="1"/>
</dbReference>
<comment type="subcellular location">
    <subcellularLocation>
        <location evidence="1">Secreted</location>
        <location evidence="1">Extracellular space</location>
    </subcellularLocation>
</comment>
<comment type="caution">
    <text evidence="9">The sequence shown here is derived from an EMBL/GenBank/DDBJ whole genome shotgun (WGS) entry which is preliminary data.</text>
</comment>
<dbReference type="PANTHER" id="PTHR24276:SF96">
    <property type="entry name" value="PEPTIDASE S1 DOMAIN-CONTAINING PROTEIN"/>
    <property type="match status" value="1"/>
</dbReference>
<evidence type="ECO:0000256" key="1">
    <source>
        <dbReference type="ARBA" id="ARBA00004239"/>
    </source>
</evidence>
<dbReference type="InterPro" id="IPR018114">
    <property type="entry name" value="TRYPSIN_HIS"/>
</dbReference>
<name>A0AAV7XA59_9NEOP</name>
<evidence type="ECO:0000256" key="6">
    <source>
        <dbReference type="ARBA" id="ARBA00023157"/>
    </source>
</evidence>
<dbReference type="EMBL" id="JAPTSV010000014">
    <property type="protein sequence ID" value="KAJ1520380.1"/>
    <property type="molecule type" value="Genomic_DNA"/>
</dbReference>
<dbReference type="Proteomes" id="UP001075354">
    <property type="component" value="Chromosome 14"/>
</dbReference>
<evidence type="ECO:0000256" key="7">
    <source>
        <dbReference type="RuleBase" id="RU363034"/>
    </source>
</evidence>
<dbReference type="CDD" id="cd00190">
    <property type="entry name" value="Tryp_SPc"/>
    <property type="match status" value="1"/>
</dbReference>
<accession>A0AAV7XA59</accession>
<evidence type="ECO:0000313" key="10">
    <source>
        <dbReference type="Proteomes" id="UP001075354"/>
    </source>
</evidence>
<dbReference type="FunFam" id="2.40.10.10:FF:000068">
    <property type="entry name" value="transmembrane protease serine 2"/>
    <property type="match status" value="1"/>
</dbReference>
<evidence type="ECO:0000256" key="4">
    <source>
        <dbReference type="ARBA" id="ARBA00022801"/>
    </source>
</evidence>
<protein>
    <recommendedName>
        <fullName evidence="8">Peptidase S1 domain-containing protein</fullName>
    </recommendedName>
</protein>
<dbReference type="Gene3D" id="2.40.10.10">
    <property type="entry name" value="Trypsin-like serine proteases"/>
    <property type="match status" value="2"/>
</dbReference>
<dbReference type="GO" id="GO:0004252">
    <property type="term" value="F:serine-type endopeptidase activity"/>
    <property type="evidence" value="ECO:0007669"/>
    <property type="project" value="InterPro"/>
</dbReference>
<comment type="similarity">
    <text evidence="2">Belongs to the peptidase S1 family.</text>
</comment>
<dbReference type="SMART" id="SM00020">
    <property type="entry name" value="Tryp_SPc"/>
    <property type="match status" value="1"/>
</dbReference>
<dbReference type="SUPFAM" id="SSF50494">
    <property type="entry name" value="Trypsin-like serine proteases"/>
    <property type="match status" value="1"/>
</dbReference>
<gene>
    <name evidence="9" type="ORF">ONE63_003515</name>
</gene>